<proteinExistence type="predicted"/>
<dbReference type="EMBL" id="JACOPF010000001">
    <property type="protein sequence ID" value="MBC5688430.1"/>
    <property type="molecule type" value="Genomic_DNA"/>
</dbReference>
<dbReference type="CDD" id="cd00090">
    <property type="entry name" value="HTH_ARSR"/>
    <property type="match status" value="1"/>
</dbReference>
<evidence type="ECO:0000259" key="5">
    <source>
        <dbReference type="PROSITE" id="PS51078"/>
    </source>
</evidence>
<dbReference type="InterPro" id="IPR014757">
    <property type="entry name" value="Tscrpt_reg_IclR_C"/>
</dbReference>
<protein>
    <submittedName>
        <fullName evidence="6">IclR family transcriptional regulator</fullName>
    </submittedName>
</protein>
<dbReference type="InterPro" id="IPR029016">
    <property type="entry name" value="GAF-like_dom_sf"/>
</dbReference>
<dbReference type="SUPFAM" id="SSF46785">
    <property type="entry name" value="Winged helix' DNA-binding domain"/>
    <property type="match status" value="1"/>
</dbReference>
<evidence type="ECO:0000259" key="4">
    <source>
        <dbReference type="PROSITE" id="PS51077"/>
    </source>
</evidence>
<dbReference type="Pfam" id="PF01614">
    <property type="entry name" value="IclR_C"/>
    <property type="match status" value="1"/>
</dbReference>
<evidence type="ECO:0000313" key="7">
    <source>
        <dbReference type="Proteomes" id="UP000652477"/>
    </source>
</evidence>
<dbReference type="PANTHER" id="PTHR30136:SF7">
    <property type="entry name" value="HTH-TYPE TRANSCRIPTIONAL REGULATOR KDGR-RELATED"/>
    <property type="match status" value="1"/>
</dbReference>
<evidence type="ECO:0000256" key="1">
    <source>
        <dbReference type="ARBA" id="ARBA00023015"/>
    </source>
</evidence>
<organism evidence="6 7">
    <name type="scientific">Mediterraneibacter hominis</name>
    <dbReference type="NCBI Taxonomy" id="2763054"/>
    <lineage>
        <taxon>Bacteria</taxon>
        <taxon>Bacillati</taxon>
        <taxon>Bacillota</taxon>
        <taxon>Clostridia</taxon>
        <taxon>Lachnospirales</taxon>
        <taxon>Lachnospiraceae</taxon>
        <taxon>Mediterraneibacter</taxon>
    </lineage>
</organism>
<dbReference type="Gene3D" id="3.30.450.40">
    <property type="match status" value="1"/>
</dbReference>
<keyword evidence="2" id="KW-0238">DNA-binding</keyword>
<keyword evidence="7" id="KW-1185">Reference proteome</keyword>
<dbReference type="SMART" id="SM00346">
    <property type="entry name" value="HTH_ICLR"/>
    <property type="match status" value="1"/>
</dbReference>
<dbReference type="SUPFAM" id="SSF55781">
    <property type="entry name" value="GAF domain-like"/>
    <property type="match status" value="1"/>
</dbReference>
<dbReference type="InterPro" id="IPR036388">
    <property type="entry name" value="WH-like_DNA-bd_sf"/>
</dbReference>
<reference evidence="6" key="1">
    <citation type="submission" date="2020-08" db="EMBL/GenBank/DDBJ databases">
        <title>Genome public.</title>
        <authorList>
            <person name="Liu C."/>
            <person name="Sun Q."/>
        </authorList>
    </citation>
    <scope>NUCLEOTIDE SEQUENCE</scope>
    <source>
        <strain evidence="6">NSJ-55</strain>
    </source>
</reference>
<dbReference type="PROSITE" id="PS51078">
    <property type="entry name" value="ICLR_ED"/>
    <property type="match status" value="1"/>
</dbReference>
<evidence type="ECO:0000256" key="2">
    <source>
        <dbReference type="ARBA" id="ARBA00023125"/>
    </source>
</evidence>
<dbReference type="GO" id="GO:0003700">
    <property type="term" value="F:DNA-binding transcription factor activity"/>
    <property type="evidence" value="ECO:0007669"/>
    <property type="project" value="TreeGrafter"/>
</dbReference>
<comment type="caution">
    <text evidence="6">The sequence shown here is derived from an EMBL/GenBank/DDBJ whole genome shotgun (WGS) entry which is preliminary data.</text>
</comment>
<sequence>MSEKNDKYILQSVSNSLDILDLLAENKNLSVPEIAELSGFGKSSVFRILATLEDKNYVKKSEDARYSLDIKLAYLGQAAMDQDNLIKYCHPYLETLSAKSGETSHLTISYRTFYIRFIDKVVSNATIHMDSHTGFIRHSHYTAGGKILLAYSSDLTQENYIQNVSFDAMTKKSILSGDALMKELKKIKKQGYAIDDEESEYGLFCIAAPIFDFSGQAIAAVSISGPTARMLENMERNIMLVSETGKAITDMLCSAIFPDGK</sequence>
<dbReference type="AlphaFoldDB" id="A0A923LHL8"/>
<dbReference type="InterPro" id="IPR036390">
    <property type="entry name" value="WH_DNA-bd_sf"/>
</dbReference>
<feature type="domain" description="IclR-ED" evidence="5">
    <location>
        <begin position="71"/>
        <end position="254"/>
    </location>
</feature>
<dbReference type="Pfam" id="PF09339">
    <property type="entry name" value="HTH_IclR"/>
    <property type="match status" value="1"/>
</dbReference>
<name>A0A923LHL8_9FIRM</name>
<dbReference type="PANTHER" id="PTHR30136">
    <property type="entry name" value="HELIX-TURN-HELIX TRANSCRIPTIONAL REGULATOR, ICLR FAMILY"/>
    <property type="match status" value="1"/>
</dbReference>
<dbReference type="Gene3D" id="1.10.10.10">
    <property type="entry name" value="Winged helix-like DNA-binding domain superfamily/Winged helix DNA-binding domain"/>
    <property type="match status" value="1"/>
</dbReference>
<dbReference type="GO" id="GO:0045892">
    <property type="term" value="P:negative regulation of DNA-templated transcription"/>
    <property type="evidence" value="ECO:0007669"/>
    <property type="project" value="TreeGrafter"/>
</dbReference>
<evidence type="ECO:0000313" key="6">
    <source>
        <dbReference type="EMBL" id="MBC5688430.1"/>
    </source>
</evidence>
<dbReference type="RefSeq" id="WP_186875044.1">
    <property type="nucleotide sequence ID" value="NZ_JACOPF010000001.1"/>
</dbReference>
<dbReference type="GO" id="GO:0003677">
    <property type="term" value="F:DNA binding"/>
    <property type="evidence" value="ECO:0007669"/>
    <property type="project" value="UniProtKB-KW"/>
</dbReference>
<evidence type="ECO:0000256" key="3">
    <source>
        <dbReference type="ARBA" id="ARBA00023163"/>
    </source>
</evidence>
<dbReference type="Proteomes" id="UP000652477">
    <property type="component" value="Unassembled WGS sequence"/>
</dbReference>
<gene>
    <name evidence="6" type="ORF">H8S37_05735</name>
</gene>
<dbReference type="InterPro" id="IPR011991">
    <property type="entry name" value="ArsR-like_HTH"/>
</dbReference>
<dbReference type="InterPro" id="IPR050707">
    <property type="entry name" value="HTH_MetabolicPath_Reg"/>
</dbReference>
<dbReference type="PROSITE" id="PS51077">
    <property type="entry name" value="HTH_ICLR"/>
    <property type="match status" value="1"/>
</dbReference>
<accession>A0A923LHL8</accession>
<keyword evidence="3" id="KW-0804">Transcription</keyword>
<keyword evidence="1" id="KW-0805">Transcription regulation</keyword>
<feature type="domain" description="HTH iclR-type" evidence="4">
    <location>
        <begin position="10"/>
        <end position="70"/>
    </location>
</feature>
<dbReference type="InterPro" id="IPR005471">
    <property type="entry name" value="Tscrpt_reg_IclR_N"/>
</dbReference>